<dbReference type="EMBL" id="JAODUO010001527">
    <property type="protein sequence ID" value="KAK2162375.1"/>
    <property type="molecule type" value="Genomic_DNA"/>
</dbReference>
<sequence>MYRDPLAGPIQCVPAYRRSCCTQCFQVFVDINLKSVIVINKCACIKVVSLGVATRCALYHYKLRSSV</sequence>
<accession>A0AAD9K1T7</accession>
<reference evidence="1" key="1">
    <citation type="journal article" date="2023" name="Mol. Biol. Evol.">
        <title>Third-Generation Sequencing Reveals the Adaptive Role of the Epigenome in Three Deep-Sea Polychaetes.</title>
        <authorList>
            <person name="Perez M."/>
            <person name="Aroh O."/>
            <person name="Sun Y."/>
            <person name="Lan Y."/>
            <person name="Juniper S.K."/>
            <person name="Young C.R."/>
            <person name="Angers B."/>
            <person name="Qian P.Y."/>
        </authorList>
    </citation>
    <scope>NUCLEOTIDE SEQUENCE</scope>
    <source>
        <strain evidence="1">R07B-5</strain>
    </source>
</reference>
<organism evidence="1 2">
    <name type="scientific">Ridgeia piscesae</name>
    <name type="common">Tubeworm</name>
    <dbReference type="NCBI Taxonomy" id="27915"/>
    <lineage>
        <taxon>Eukaryota</taxon>
        <taxon>Metazoa</taxon>
        <taxon>Spiralia</taxon>
        <taxon>Lophotrochozoa</taxon>
        <taxon>Annelida</taxon>
        <taxon>Polychaeta</taxon>
        <taxon>Sedentaria</taxon>
        <taxon>Canalipalpata</taxon>
        <taxon>Sabellida</taxon>
        <taxon>Siboglinidae</taxon>
        <taxon>Ridgeia</taxon>
    </lineage>
</organism>
<keyword evidence="2" id="KW-1185">Reference proteome</keyword>
<dbReference type="AlphaFoldDB" id="A0AAD9K1T7"/>
<protein>
    <submittedName>
        <fullName evidence="1">Uncharacterized protein</fullName>
    </submittedName>
</protein>
<comment type="caution">
    <text evidence="1">The sequence shown here is derived from an EMBL/GenBank/DDBJ whole genome shotgun (WGS) entry which is preliminary data.</text>
</comment>
<proteinExistence type="predicted"/>
<name>A0AAD9K1T7_RIDPI</name>
<dbReference type="Proteomes" id="UP001209878">
    <property type="component" value="Unassembled WGS sequence"/>
</dbReference>
<gene>
    <name evidence="1" type="ORF">NP493_1530g00000</name>
</gene>
<evidence type="ECO:0000313" key="1">
    <source>
        <dbReference type="EMBL" id="KAK2162375.1"/>
    </source>
</evidence>
<evidence type="ECO:0000313" key="2">
    <source>
        <dbReference type="Proteomes" id="UP001209878"/>
    </source>
</evidence>